<dbReference type="InParanoid" id="A0A2K2DD42"/>
<dbReference type="FunFam" id="1.20.1050.10:FF:000023">
    <property type="entry name" value="Probable glutathione S-transferase GSTU6"/>
    <property type="match status" value="1"/>
</dbReference>
<evidence type="ECO:0000256" key="2">
    <source>
        <dbReference type="ARBA" id="ARBA00022679"/>
    </source>
</evidence>
<dbReference type="InterPro" id="IPR036282">
    <property type="entry name" value="Glutathione-S-Trfase_C_sf"/>
</dbReference>
<dbReference type="PANTHER" id="PTHR11260">
    <property type="entry name" value="GLUTATHIONE S-TRANSFERASE, GST, SUPERFAMILY, GST DOMAIN CONTAINING"/>
    <property type="match status" value="1"/>
</dbReference>
<evidence type="ECO:0000313" key="8">
    <source>
        <dbReference type="EMBL" id="PNT72192.1"/>
    </source>
</evidence>
<dbReference type="EC" id="2.5.1.18" evidence="1"/>
<reference evidence="9" key="3">
    <citation type="submission" date="2018-08" db="UniProtKB">
        <authorList>
            <consortium name="EnsemblPlants"/>
        </authorList>
    </citation>
    <scope>IDENTIFICATION</scope>
    <source>
        <strain evidence="9">cv. Bd21</strain>
    </source>
</reference>
<accession>A0A2K2DD42</accession>
<evidence type="ECO:0000256" key="1">
    <source>
        <dbReference type="ARBA" id="ARBA00012452"/>
    </source>
</evidence>
<dbReference type="Proteomes" id="UP000008810">
    <property type="component" value="Chromosome 2"/>
</dbReference>
<dbReference type="SFLD" id="SFLDS00019">
    <property type="entry name" value="Glutathione_Transferase_(cytos"/>
    <property type="match status" value="1"/>
</dbReference>
<dbReference type="InterPro" id="IPR045074">
    <property type="entry name" value="GST_C_Tau"/>
</dbReference>
<dbReference type="PROSITE" id="PS50405">
    <property type="entry name" value="GST_CTER"/>
    <property type="match status" value="1"/>
</dbReference>
<evidence type="ECO:0000256" key="4">
    <source>
        <dbReference type="ARBA" id="ARBA00047960"/>
    </source>
</evidence>
<keyword evidence="10" id="KW-1185">Reference proteome</keyword>
<dbReference type="Gene3D" id="1.20.1050.10">
    <property type="match status" value="1"/>
</dbReference>
<dbReference type="CDD" id="cd03058">
    <property type="entry name" value="GST_N_Tau"/>
    <property type="match status" value="1"/>
</dbReference>
<evidence type="ECO:0000256" key="5">
    <source>
        <dbReference type="SAM" id="MobiDB-lite"/>
    </source>
</evidence>
<keyword evidence="2" id="KW-0808">Transferase</keyword>
<dbReference type="Pfam" id="PF00043">
    <property type="entry name" value="GST_C"/>
    <property type="match status" value="1"/>
</dbReference>
<evidence type="ECO:0000313" key="10">
    <source>
        <dbReference type="Proteomes" id="UP000008810"/>
    </source>
</evidence>
<gene>
    <name evidence="8" type="ORF">BRADI_2g41100v3</name>
</gene>
<reference evidence="8 9" key="1">
    <citation type="journal article" date="2010" name="Nature">
        <title>Genome sequencing and analysis of the model grass Brachypodium distachyon.</title>
        <authorList>
            <consortium name="International Brachypodium Initiative"/>
        </authorList>
    </citation>
    <scope>NUCLEOTIDE SEQUENCE [LARGE SCALE GENOMIC DNA]</scope>
    <source>
        <strain evidence="8 9">Bd21</strain>
    </source>
</reference>
<dbReference type="SUPFAM" id="SSF52833">
    <property type="entry name" value="Thioredoxin-like"/>
    <property type="match status" value="1"/>
</dbReference>
<feature type="domain" description="GST C-terminal" evidence="7">
    <location>
        <begin position="187"/>
        <end position="319"/>
    </location>
</feature>
<organism evidence="8">
    <name type="scientific">Brachypodium distachyon</name>
    <name type="common">Purple false brome</name>
    <name type="synonym">Trachynia distachya</name>
    <dbReference type="NCBI Taxonomy" id="15368"/>
    <lineage>
        <taxon>Eukaryota</taxon>
        <taxon>Viridiplantae</taxon>
        <taxon>Streptophyta</taxon>
        <taxon>Embryophyta</taxon>
        <taxon>Tracheophyta</taxon>
        <taxon>Spermatophyta</taxon>
        <taxon>Magnoliopsida</taxon>
        <taxon>Liliopsida</taxon>
        <taxon>Poales</taxon>
        <taxon>Poaceae</taxon>
        <taxon>BOP clade</taxon>
        <taxon>Pooideae</taxon>
        <taxon>Stipodae</taxon>
        <taxon>Brachypodieae</taxon>
        <taxon>Brachypodium</taxon>
    </lineage>
</organism>
<name>A0A2K2DD42_BRADI</name>
<evidence type="ECO:0000313" key="9">
    <source>
        <dbReference type="EnsemblPlants" id="PNT72192"/>
    </source>
</evidence>
<proteinExistence type="inferred from homology"/>
<dbReference type="PROSITE" id="PS50404">
    <property type="entry name" value="GST_NTER"/>
    <property type="match status" value="1"/>
</dbReference>
<reference evidence="8" key="2">
    <citation type="submission" date="2017-06" db="EMBL/GenBank/DDBJ databases">
        <title>WGS assembly of Brachypodium distachyon.</title>
        <authorList>
            <consortium name="The International Brachypodium Initiative"/>
            <person name="Lucas S."/>
            <person name="Harmon-Smith M."/>
            <person name="Lail K."/>
            <person name="Tice H."/>
            <person name="Grimwood J."/>
            <person name="Bruce D."/>
            <person name="Barry K."/>
            <person name="Shu S."/>
            <person name="Lindquist E."/>
            <person name="Wang M."/>
            <person name="Pitluck S."/>
            <person name="Vogel J.P."/>
            <person name="Garvin D.F."/>
            <person name="Mockler T.C."/>
            <person name="Schmutz J."/>
            <person name="Rokhsar D."/>
            <person name="Bevan M.W."/>
        </authorList>
    </citation>
    <scope>NUCLEOTIDE SEQUENCE</scope>
    <source>
        <strain evidence="8">Bd21</strain>
    </source>
</reference>
<dbReference type="InterPro" id="IPR004045">
    <property type="entry name" value="Glutathione_S-Trfase_N"/>
</dbReference>
<feature type="domain" description="GST N-terminal" evidence="6">
    <location>
        <begin position="101"/>
        <end position="180"/>
    </location>
</feature>
<dbReference type="SUPFAM" id="SSF47616">
    <property type="entry name" value="GST C-terminal domain-like"/>
    <property type="match status" value="1"/>
</dbReference>
<dbReference type="PANTHER" id="PTHR11260:SF275">
    <property type="entry name" value="GLUTATHIONE S-TRANSFERASE"/>
    <property type="match status" value="1"/>
</dbReference>
<dbReference type="FunCoup" id="A0A2K2DD42">
    <property type="interactions" value="276"/>
</dbReference>
<comment type="catalytic activity">
    <reaction evidence="4">
        <text>RX + glutathione = an S-substituted glutathione + a halide anion + H(+)</text>
        <dbReference type="Rhea" id="RHEA:16437"/>
        <dbReference type="ChEBI" id="CHEBI:15378"/>
        <dbReference type="ChEBI" id="CHEBI:16042"/>
        <dbReference type="ChEBI" id="CHEBI:17792"/>
        <dbReference type="ChEBI" id="CHEBI:57925"/>
        <dbReference type="ChEBI" id="CHEBI:90779"/>
        <dbReference type="EC" id="2.5.1.18"/>
    </reaction>
</comment>
<dbReference type="InterPro" id="IPR004046">
    <property type="entry name" value="GST_C"/>
</dbReference>
<dbReference type="AlphaFoldDB" id="A0A2K2DD42"/>
<dbReference type="EMBL" id="CM000881">
    <property type="protein sequence ID" value="PNT72192.1"/>
    <property type="molecule type" value="Genomic_DNA"/>
</dbReference>
<dbReference type="OrthoDB" id="4951845at2759"/>
<dbReference type="SFLD" id="SFLDG01152">
    <property type="entry name" value="Main.3:_Omega-_and_Tau-like"/>
    <property type="match status" value="1"/>
</dbReference>
<protein>
    <recommendedName>
        <fullName evidence="1">glutathione transferase</fullName>
        <ecNumber evidence="1">2.5.1.18</ecNumber>
    </recommendedName>
</protein>
<comment type="similarity">
    <text evidence="3">Belongs to the GST superfamily. Tau family.</text>
</comment>
<dbReference type="ExpressionAtlas" id="A0A2K2DD42">
    <property type="expression patterns" value="baseline and differential"/>
</dbReference>
<dbReference type="GO" id="GO:0006749">
    <property type="term" value="P:glutathione metabolic process"/>
    <property type="evidence" value="ECO:0000318"/>
    <property type="project" value="GO_Central"/>
</dbReference>
<dbReference type="InterPro" id="IPR040079">
    <property type="entry name" value="Glutathione_S-Trfase"/>
</dbReference>
<dbReference type="FunFam" id="3.40.30.10:FF:000044">
    <property type="entry name" value="Glutathione S-transferase GSTU6"/>
    <property type="match status" value="1"/>
</dbReference>
<evidence type="ECO:0000259" key="7">
    <source>
        <dbReference type="PROSITE" id="PS50405"/>
    </source>
</evidence>
<dbReference type="GO" id="GO:0005737">
    <property type="term" value="C:cytoplasm"/>
    <property type="evidence" value="ECO:0000318"/>
    <property type="project" value="GO_Central"/>
</dbReference>
<dbReference type="Gramene" id="PNT72192">
    <property type="protein sequence ID" value="PNT72192"/>
    <property type="gene ID" value="BRADI_2g41100v3"/>
</dbReference>
<feature type="region of interest" description="Disordered" evidence="5">
    <location>
        <begin position="54"/>
        <end position="94"/>
    </location>
</feature>
<dbReference type="Gene3D" id="3.40.30.10">
    <property type="entry name" value="Glutaredoxin"/>
    <property type="match status" value="1"/>
</dbReference>
<sequence>MQMLGSGWRRSKEVLGAGEAVGGAAGQRHRRAQGEPFRRQAVAALGAWKGGAAAPLDAGAPPSRRWLQGKEAQAAPSGGEGRKANPRSTHSISMATAGSGDELKVLGAWASPFLVRVLFALQLKGLRYEYVEVDLKEKNELLLASNPVHKKIPVLLHAGKPVCESQLIVQYIDEAFPASGPSFLPADTHARAVARFWGAYVDDKLLSSWKGIFATKDEEENAEAVRQTLAAADALEGAFRECSGEKLEWFGGDGVGYVDIVLGGLVPSMNVLELAVGIKVVDPDRTPLLAAWKDRFCALDAAKAAMPPLDRLLENAKKYLAEISFKTPASK</sequence>
<dbReference type="CDD" id="cd03185">
    <property type="entry name" value="GST_C_Tau"/>
    <property type="match status" value="1"/>
</dbReference>
<dbReference type="GO" id="GO:0004364">
    <property type="term" value="F:glutathione transferase activity"/>
    <property type="evidence" value="ECO:0000318"/>
    <property type="project" value="GO_Central"/>
</dbReference>
<dbReference type="EnsemblPlants" id="PNT72192">
    <property type="protein sequence ID" value="PNT72192"/>
    <property type="gene ID" value="BRADI_2g41100v3"/>
</dbReference>
<dbReference type="STRING" id="15368.A0A2K2DD42"/>
<dbReference type="InterPro" id="IPR036249">
    <property type="entry name" value="Thioredoxin-like_sf"/>
</dbReference>
<dbReference type="InterPro" id="IPR010987">
    <property type="entry name" value="Glutathione-S-Trfase_C-like"/>
</dbReference>
<dbReference type="SFLD" id="SFLDG00358">
    <property type="entry name" value="Main_(cytGST)"/>
    <property type="match status" value="1"/>
</dbReference>
<dbReference type="Pfam" id="PF02798">
    <property type="entry name" value="GST_N"/>
    <property type="match status" value="1"/>
</dbReference>
<evidence type="ECO:0000256" key="3">
    <source>
        <dbReference type="ARBA" id="ARBA00025743"/>
    </source>
</evidence>
<evidence type="ECO:0000259" key="6">
    <source>
        <dbReference type="PROSITE" id="PS50404"/>
    </source>
</evidence>
<dbReference type="InterPro" id="IPR045073">
    <property type="entry name" value="Omega/Tau-like"/>
</dbReference>